<dbReference type="GO" id="GO:0003700">
    <property type="term" value="F:DNA-binding transcription factor activity"/>
    <property type="evidence" value="ECO:0007669"/>
    <property type="project" value="InterPro"/>
</dbReference>
<dbReference type="PANTHER" id="PTHR46796:SF13">
    <property type="entry name" value="HTH-TYPE TRANSCRIPTIONAL ACTIVATOR RHAS"/>
    <property type="match status" value="1"/>
</dbReference>
<reference evidence="6 7" key="1">
    <citation type="submission" date="2014-04" db="EMBL/GenBank/DDBJ databases">
        <title>A comprehensive comparison of genomes of Erythrobacter spp. Strains.</title>
        <authorList>
            <person name="Zheng Q."/>
        </authorList>
    </citation>
    <scope>NUCLEOTIDE SEQUENCE [LARGE SCALE GENOMIC DNA]</scope>
    <source>
        <strain evidence="6 7">DSM 8509</strain>
    </source>
</reference>
<keyword evidence="2" id="KW-0238">DNA-binding</keyword>
<dbReference type="Gene3D" id="1.10.10.60">
    <property type="entry name" value="Homeodomain-like"/>
    <property type="match status" value="1"/>
</dbReference>
<feature type="region of interest" description="Disordered" evidence="4">
    <location>
        <begin position="1"/>
        <end position="25"/>
    </location>
</feature>
<keyword evidence="1" id="KW-0805">Transcription regulation</keyword>
<evidence type="ECO:0000256" key="3">
    <source>
        <dbReference type="ARBA" id="ARBA00023163"/>
    </source>
</evidence>
<feature type="compositionally biased region" description="Basic and acidic residues" evidence="4">
    <location>
        <begin position="1"/>
        <end position="12"/>
    </location>
</feature>
<protein>
    <recommendedName>
        <fullName evidence="5">HTH araC/xylS-type domain-containing protein</fullName>
    </recommendedName>
</protein>
<dbReference type="PROSITE" id="PS01124">
    <property type="entry name" value="HTH_ARAC_FAMILY_2"/>
    <property type="match status" value="1"/>
</dbReference>
<dbReference type="Pfam" id="PF12833">
    <property type="entry name" value="HTH_18"/>
    <property type="match status" value="1"/>
</dbReference>
<dbReference type="SMART" id="SM00342">
    <property type="entry name" value="HTH_ARAC"/>
    <property type="match status" value="1"/>
</dbReference>
<accession>A0A074M8F1</accession>
<organism evidence="6 7">
    <name type="scientific">Erythrobacter litoralis</name>
    <dbReference type="NCBI Taxonomy" id="39960"/>
    <lineage>
        <taxon>Bacteria</taxon>
        <taxon>Pseudomonadati</taxon>
        <taxon>Pseudomonadota</taxon>
        <taxon>Alphaproteobacteria</taxon>
        <taxon>Sphingomonadales</taxon>
        <taxon>Erythrobacteraceae</taxon>
        <taxon>Erythrobacter/Porphyrobacter group</taxon>
        <taxon>Erythrobacter</taxon>
    </lineage>
</organism>
<dbReference type="GO" id="GO:0043565">
    <property type="term" value="F:sequence-specific DNA binding"/>
    <property type="evidence" value="ECO:0007669"/>
    <property type="project" value="InterPro"/>
</dbReference>
<evidence type="ECO:0000259" key="5">
    <source>
        <dbReference type="PROSITE" id="PS01124"/>
    </source>
</evidence>
<dbReference type="Proteomes" id="UP000027866">
    <property type="component" value="Unassembled WGS sequence"/>
</dbReference>
<dbReference type="EMBL" id="JMIX01000011">
    <property type="protein sequence ID" value="KEO91061.1"/>
    <property type="molecule type" value="Genomic_DNA"/>
</dbReference>
<keyword evidence="7" id="KW-1185">Reference proteome</keyword>
<proteinExistence type="predicted"/>
<gene>
    <name evidence="6" type="ORF">EH32_01670</name>
</gene>
<evidence type="ECO:0000256" key="2">
    <source>
        <dbReference type="ARBA" id="ARBA00023125"/>
    </source>
</evidence>
<evidence type="ECO:0000313" key="6">
    <source>
        <dbReference type="EMBL" id="KEO91061.1"/>
    </source>
</evidence>
<name>A0A074M8F1_9SPHN</name>
<dbReference type="KEGG" id="elq:Ga0102493_111163"/>
<feature type="domain" description="HTH araC/xylS-type" evidence="5">
    <location>
        <begin position="165"/>
        <end position="280"/>
    </location>
</feature>
<dbReference type="PANTHER" id="PTHR46796">
    <property type="entry name" value="HTH-TYPE TRANSCRIPTIONAL ACTIVATOR RHAS-RELATED"/>
    <property type="match status" value="1"/>
</dbReference>
<comment type="caution">
    <text evidence="6">The sequence shown here is derived from an EMBL/GenBank/DDBJ whole genome shotgun (WGS) entry which is preliminary data.</text>
</comment>
<evidence type="ECO:0000256" key="4">
    <source>
        <dbReference type="SAM" id="MobiDB-lite"/>
    </source>
</evidence>
<dbReference type="InterPro" id="IPR018060">
    <property type="entry name" value="HTH_AraC"/>
</dbReference>
<evidence type="ECO:0000313" key="7">
    <source>
        <dbReference type="Proteomes" id="UP000027866"/>
    </source>
</evidence>
<sequence>MRKEGRRIEGLEPRSGATADGMPLSVNRAPATDLAPWIGRVAVTRIHAARDHEVTCSVFNDLAYARVLLAGEWIAETPAGPMKLTGEPLLVGPQARAMKLWCRGPITTVNIGLRPGALDCLLKRQAAALVNRMERADPFALVGDGAGFGYPESASIEELVEIAESRMRSFIERTNPKQPDPVSTAFEAASFLDPNISPGDFAEEQDISLRQVERIVRRDFGMTPRTVLRRARAMDLACQMLGISDSEEEQDFLLRFFDQSHLIREFQHFFGVTPQALRSQPRPLLTLNLETRAARRLEELARIAPGMRQPWRRKEGSDVEEEEEEAPIKGGGQAGQPADQRSKARNWWRAT</sequence>
<keyword evidence="3" id="KW-0804">Transcription</keyword>
<feature type="region of interest" description="Disordered" evidence="4">
    <location>
        <begin position="307"/>
        <end position="351"/>
    </location>
</feature>
<dbReference type="InterPro" id="IPR050204">
    <property type="entry name" value="AraC_XylS_family_regulators"/>
</dbReference>
<evidence type="ECO:0000256" key="1">
    <source>
        <dbReference type="ARBA" id="ARBA00023015"/>
    </source>
</evidence>
<dbReference type="AlphaFoldDB" id="A0A074M8F1"/>